<feature type="transmembrane region" description="Helical" evidence="1">
    <location>
        <begin position="85"/>
        <end position="106"/>
    </location>
</feature>
<dbReference type="Proteomes" id="UP001325680">
    <property type="component" value="Chromosome"/>
</dbReference>
<reference evidence="2 3" key="1">
    <citation type="submission" date="2023-12" db="EMBL/GenBank/DDBJ databases">
        <title>Genome sequencing and assembly of bacterial species from a model synthetic community.</title>
        <authorList>
            <person name="Hogle S.L."/>
        </authorList>
    </citation>
    <scope>NUCLEOTIDE SEQUENCE [LARGE SCALE GENOMIC DNA]</scope>
    <source>
        <strain evidence="2 3">HAMBI_3031</strain>
    </source>
</reference>
<feature type="transmembrane region" description="Helical" evidence="1">
    <location>
        <begin position="61"/>
        <end position="78"/>
    </location>
</feature>
<keyword evidence="3" id="KW-1185">Reference proteome</keyword>
<dbReference type="EMBL" id="CP139960">
    <property type="protein sequence ID" value="WQD37574.1"/>
    <property type="molecule type" value="Genomic_DNA"/>
</dbReference>
<evidence type="ECO:0000256" key="1">
    <source>
        <dbReference type="SAM" id="Phobius"/>
    </source>
</evidence>
<keyword evidence="1" id="KW-0472">Membrane</keyword>
<evidence type="ECO:0000313" key="3">
    <source>
        <dbReference type="Proteomes" id="UP001325680"/>
    </source>
</evidence>
<protein>
    <recommendedName>
        <fullName evidence="4">Metal-dependent hydrolase</fullName>
    </recommendedName>
</protein>
<gene>
    <name evidence="2" type="ORF">U0035_18030</name>
</gene>
<keyword evidence="1" id="KW-0812">Transmembrane</keyword>
<name>A0ABZ0W4U6_9BACT</name>
<feature type="transmembrane region" description="Helical" evidence="1">
    <location>
        <begin position="141"/>
        <end position="157"/>
    </location>
</feature>
<accession>A0ABZ0W4U6</accession>
<keyword evidence="1" id="KW-1133">Transmembrane helix</keyword>
<evidence type="ECO:0000313" key="2">
    <source>
        <dbReference type="EMBL" id="WQD37574.1"/>
    </source>
</evidence>
<dbReference type="RefSeq" id="WP_114791646.1">
    <property type="nucleotide sequence ID" value="NZ_CP139960.1"/>
</dbReference>
<sequence>MNVLFHTVSAIGVVAMVTDTSVIKSGNSRKAIVPAAIAFFLAVFFHGILDYMPHCYPVQSRWDVILGLCIMVAGTLMARRPYQLIVAAAFWGCILPDIIDLLPAILNKYLGWKIPVIPKLFPWHWKENSGSIYTGNCKTSLINHWSVLIFALSIVYARRRDLKMILK</sequence>
<proteinExistence type="predicted"/>
<feature type="transmembrane region" description="Helical" evidence="1">
    <location>
        <begin position="31"/>
        <end position="49"/>
    </location>
</feature>
<evidence type="ECO:0008006" key="4">
    <source>
        <dbReference type="Google" id="ProtNLM"/>
    </source>
</evidence>
<organism evidence="2 3">
    <name type="scientific">Niabella yanshanensis</name>
    <dbReference type="NCBI Taxonomy" id="577386"/>
    <lineage>
        <taxon>Bacteria</taxon>
        <taxon>Pseudomonadati</taxon>
        <taxon>Bacteroidota</taxon>
        <taxon>Chitinophagia</taxon>
        <taxon>Chitinophagales</taxon>
        <taxon>Chitinophagaceae</taxon>
        <taxon>Niabella</taxon>
    </lineage>
</organism>